<feature type="chain" id="PRO_5012546084" evidence="2">
    <location>
        <begin position="28"/>
        <end position="323"/>
    </location>
</feature>
<dbReference type="Proteomes" id="UP000186819">
    <property type="component" value="Unassembled WGS sequence"/>
</dbReference>
<protein>
    <submittedName>
        <fullName evidence="3">Putative tricarboxylic transport membrane protein</fullName>
    </submittedName>
</protein>
<dbReference type="PANTHER" id="PTHR42928">
    <property type="entry name" value="TRICARBOXYLATE-BINDING PROTEIN"/>
    <property type="match status" value="1"/>
</dbReference>
<dbReference type="InterPro" id="IPR005064">
    <property type="entry name" value="BUG"/>
</dbReference>
<feature type="signal peptide" evidence="2">
    <location>
        <begin position="1"/>
        <end position="27"/>
    </location>
</feature>
<evidence type="ECO:0000313" key="3">
    <source>
        <dbReference type="EMBL" id="SIQ87413.1"/>
    </source>
</evidence>
<dbReference type="PANTHER" id="PTHR42928:SF3">
    <property type="entry name" value="UPF0065 PROTEIN YFLP"/>
    <property type="match status" value="1"/>
</dbReference>
<comment type="similarity">
    <text evidence="1">Belongs to the UPF0065 (bug) family.</text>
</comment>
<name>A0A1N6WB86_9RHOO</name>
<dbReference type="SUPFAM" id="SSF53850">
    <property type="entry name" value="Periplasmic binding protein-like II"/>
    <property type="match status" value="1"/>
</dbReference>
<evidence type="ECO:0000256" key="2">
    <source>
        <dbReference type="SAM" id="SignalP"/>
    </source>
</evidence>
<dbReference type="InterPro" id="IPR042100">
    <property type="entry name" value="Bug_dom1"/>
</dbReference>
<dbReference type="OrthoDB" id="7246401at2"/>
<evidence type="ECO:0000313" key="4">
    <source>
        <dbReference type="Proteomes" id="UP000186819"/>
    </source>
</evidence>
<dbReference type="Pfam" id="PF03401">
    <property type="entry name" value="TctC"/>
    <property type="match status" value="1"/>
</dbReference>
<keyword evidence="4" id="KW-1185">Reference proteome</keyword>
<organism evidence="3 4">
    <name type="scientific">Aromatoleum tolulyticum</name>
    <dbReference type="NCBI Taxonomy" id="34027"/>
    <lineage>
        <taxon>Bacteria</taxon>
        <taxon>Pseudomonadati</taxon>
        <taxon>Pseudomonadota</taxon>
        <taxon>Betaproteobacteria</taxon>
        <taxon>Rhodocyclales</taxon>
        <taxon>Rhodocyclaceae</taxon>
        <taxon>Aromatoleum</taxon>
    </lineage>
</organism>
<dbReference type="RefSeq" id="WP_088179609.1">
    <property type="nucleotide sequence ID" value="NZ_FTMD01000007.1"/>
</dbReference>
<keyword evidence="2" id="KW-0732">Signal</keyword>
<proteinExistence type="inferred from homology"/>
<dbReference type="Gene3D" id="3.40.190.150">
    <property type="entry name" value="Bordetella uptake gene, domain 1"/>
    <property type="match status" value="1"/>
</dbReference>
<evidence type="ECO:0000256" key="1">
    <source>
        <dbReference type="ARBA" id="ARBA00006987"/>
    </source>
</evidence>
<accession>A0A1N6WB86</accession>
<reference evidence="4" key="1">
    <citation type="submission" date="2017-01" db="EMBL/GenBank/DDBJ databases">
        <authorList>
            <person name="Varghese N."/>
            <person name="Submissions S."/>
        </authorList>
    </citation>
    <scope>NUCLEOTIDE SEQUENCE [LARGE SCALE GENOMIC DNA]</scope>
    <source>
        <strain evidence="4">ATCC 51758</strain>
    </source>
</reference>
<dbReference type="PIRSF" id="PIRSF017082">
    <property type="entry name" value="YflP"/>
    <property type="match status" value="1"/>
</dbReference>
<gene>
    <name evidence="3" type="ORF">SAMN05421829_107194</name>
</gene>
<dbReference type="Gene3D" id="3.40.190.10">
    <property type="entry name" value="Periplasmic binding protein-like II"/>
    <property type="match status" value="1"/>
</dbReference>
<dbReference type="CDD" id="cd07012">
    <property type="entry name" value="PBP2_Bug_TTT"/>
    <property type="match status" value="1"/>
</dbReference>
<sequence>MIRNIVKTTLVAAALGLGFVASAPAFALDSVKILVPANPGGGWDQTARALQAAINAEGIAKKVTVDNKGGAGGTIGLAQFVNGAKGDGGATLVGGMVMVGAIATNKSPVNLTQVTPLARLSGETLVVVVPASSKIQTLKELIDQFKANPGSVAWGGGSAGGSDHILAGLIAQAVGVDPAKVNYIAYSGGGEAQAAIMGGHVAAGISGFGEFQSQIKSGKLRALAVSGAERIPGESVPTLKEQGVNVEMVNWRAIFAAPGISEAQQKELVAALDKAVTSNSWKDALKRNDWQDMYLTGPEFKKFLDADVARITKLVTDLGMVKP</sequence>
<dbReference type="STRING" id="34027.SAMN05421829_107194"/>
<dbReference type="AlphaFoldDB" id="A0A1N6WB86"/>
<dbReference type="EMBL" id="FTMD01000007">
    <property type="protein sequence ID" value="SIQ87413.1"/>
    <property type="molecule type" value="Genomic_DNA"/>
</dbReference>